<gene>
    <name evidence="1" type="ORF">BDN72DRAFT_822379</name>
</gene>
<proteinExistence type="predicted"/>
<evidence type="ECO:0000313" key="1">
    <source>
        <dbReference type="EMBL" id="TFK67413.1"/>
    </source>
</evidence>
<sequence length="369" mass="40352">MNSTSECGFSSLNSVLKQAAADNANITELVQGCQTICNLVWGTGNPDLSGVGANISYIMQFAFIVVFGPVFILTYGMREKWGLREKVVANIEKLHDTFIDSSAQLTIPVSVATVVRIKQDAPLYEIAFLQSLTTMQFLGLLAVIIASGVTERRKDEKRILLLVLYGLMDFGFYMGLIGFLRTSQASWTHIRELGTVCEGYGTIIPGFTYAKGAHFPQIDAFSSPASLFQKNGWIAIGLLLAAMFGLLLGGWILWKVFLALISKKPVPLGIISAGLTFGTLYCLVQMERTRNVMKALTGPEFQDNQWGFGQVVSLFLWAPLLIQGMWYFFARILDRGSEDISAAATKDVEGVENGPQAPDSSVETLTVVG</sequence>
<evidence type="ECO:0000313" key="2">
    <source>
        <dbReference type="Proteomes" id="UP000308600"/>
    </source>
</evidence>
<protein>
    <submittedName>
        <fullName evidence="1">Uncharacterized protein</fullName>
    </submittedName>
</protein>
<dbReference type="Proteomes" id="UP000308600">
    <property type="component" value="Unassembled WGS sequence"/>
</dbReference>
<reference evidence="1 2" key="1">
    <citation type="journal article" date="2019" name="Nat. Ecol. Evol.">
        <title>Megaphylogeny resolves global patterns of mushroom evolution.</title>
        <authorList>
            <person name="Varga T."/>
            <person name="Krizsan K."/>
            <person name="Foldi C."/>
            <person name="Dima B."/>
            <person name="Sanchez-Garcia M."/>
            <person name="Sanchez-Ramirez S."/>
            <person name="Szollosi G.J."/>
            <person name="Szarkandi J.G."/>
            <person name="Papp V."/>
            <person name="Albert L."/>
            <person name="Andreopoulos W."/>
            <person name="Angelini C."/>
            <person name="Antonin V."/>
            <person name="Barry K.W."/>
            <person name="Bougher N.L."/>
            <person name="Buchanan P."/>
            <person name="Buyck B."/>
            <person name="Bense V."/>
            <person name="Catcheside P."/>
            <person name="Chovatia M."/>
            <person name="Cooper J."/>
            <person name="Damon W."/>
            <person name="Desjardin D."/>
            <person name="Finy P."/>
            <person name="Geml J."/>
            <person name="Haridas S."/>
            <person name="Hughes K."/>
            <person name="Justo A."/>
            <person name="Karasinski D."/>
            <person name="Kautmanova I."/>
            <person name="Kiss B."/>
            <person name="Kocsube S."/>
            <person name="Kotiranta H."/>
            <person name="LaButti K.M."/>
            <person name="Lechner B.E."/>
            <person name="Liimatainen K."/>
            <person name="Lipzen A."/>
            <person name="Lukacs Z."/>
            <person name="Mihaltcheva S."/>
            <person name="Morgado L.N."/>
            <person name="Niskanen T."/>
            <person name="Noordeloos M.E."/>
            <person name="Ohm R.A."/>
            <person name="Ortiz-Santana B."/>
            <person name="Ovrebo C."/>
            <person name="Racz N."/>
            <person name="Riley R."/>
            <person name="Savchenko A."/>
            <person name="Shiryaev A."/>
            <person name="Soop K."/>
            <person name="Spirin V."/>
            <person name="Szebenyi C."/>
            <person name="Tomsovsky M."/>
            <person name="Tulloss R.E."/>
            <person name="Uehling J."/>
            <person name="Grigoriev I.V."/>
            <person name="Vagvolgyi C."/>
            <person name="Papp T."/>
            <person name="Martin F.M."/>
            <person name="Miettinen O."/>
            <person name="Hibbett D.S."/>
            <person name="Nagy L.G."/>
        </authorList>
    </citation>
    <scope>NUCLEOTIDE SEQUENCE [LARGE SCALE GENOMIC DNA]</scope>
    <source>
        <strain evidence="1 2">NL-1719</strain>
    </source>
</reference>
<organism evidence="1 2">
    <name type="scientific">Pluteus cervinus</name>
    <dbReference type="NCBI Taxonomy" id="181527"/>
    <lineage>
        <taxon>Eukaryota</taxon>
        <taxon>Fungi</taxon>
        <taxon>Dikarya</taxon>
        <taxon>Basidiomycota</taxon>
        <taxon>Agaricomycotina</taxon>
        <taxon>Agaricomycetes</taxon>
        <taxon>Agaricomycetidae</taxon>
        <taxon>Agaricales</taxon>
        <taxon>Pluteineae</taxon>
        <taxon>Pluteaceae</taxon>
        <taxon>Pluteus</taxon>
    </lineage>
</organism>
<name>A0ACD3ANB7_9AGAR</name>
<dbReference type="EMBL" id="ML208376">
    <property type="protein sequence ID" value="TFK67413.1"/>
    <property type="molecule type" value="Genomic_DNA"/>
</dbReference>
<keyword evidence="2" id="KW-1185">Reference proteome</keyword>
<accession>A0ACD3ANB7</accession>